<dbReference type="Gene3D" id="3.40.1390.30">
    <property type="entry name" value="NIF3 (NGG1p interacting factor 3)-like"/>
    <property type="match status" value="1"/>
</dbReference>
<proteinExistence type="inferred from homology"/>
<evidence type="ECO:0000256" key="4">
    <source>
        <dbReference type="ARBA" id="ARBA00022723"/>
    </source>
</evidence>
<dbReference type="SUPFAM" id="SSF102705">
    <property type="entry name" value="NIF3 (NGG1p interacting factor 3)-like"/>
    <property type="match status" value="1"/>
</dbReference>
<protein>
    <recommendedName>
        <fullName evidence="3 5">GTP cyclohydrolase 1 type 2 homolog</fullName>
    </recommendedName>
</protein>
<gene>
    <name evidence="7" type="ORF">SAMN05421636_108157</name>
</gene>
<feature type="binding site" evidence="6">
    <location>
        <position position="71"/>
    </location>
    <ligand>
        <name>a divalent metal cation</name>
        <dbReference type="ChEBI" id="CHEBI:60240"/>
        <label>1</label>
    </ligand>
</feature>
<evidence type="ECO:0000256" key="3">
    <source>
        <dbReference type="ARBA" id="ARBA00022112"/>
    </source>
</evidence>
<dbReference type="InterPro" id="IPR036069">
    <property type="entry name" value="DUF34/NIF3_sf"/>
</dbReference>
<accession>A0A1G7GIF8</accession>
<name>A0A1G7GIF8_9FLAO</name>
<dbReference type="GO" id="GO:0005737">
    <property type="term" value="C:cytoplasm"/>
    <property type="evidence" value="ECO:0007669"/>
    <property type="project" value="TreeGrafter"/>
</dbReference>
<organism evidence="7 8">
    <name type="scientific">Pricia antarctica</name>
    <dbReference type="NCBI Taxonomy" id="641691"/>
    <lineage>
        <taxon>Bacteria</taxon>
        <taxon>Pseudomonadati</taxon>
        <taxon>Bacteroidota</taxon>
        <taxon>Flavobacteriia</taxon>
        <taxon>Flavobacteriales</taxon>
        <taxon>Flavobacteriaceae</taxon>
        <taxon>Pricia</taxon>
    </lineage>
</organism>
<reference evidence="7 8" key="1">
    <citation type="submission" date="2016-10" db="EMBL/GenBank/DDBJ databases">
        <authorList>
            <person name="de Groot N.N."/>
        </authorList>
    </citation>
    <scope>NUCLEOTIDE SEQUENCE [LARGE SCALE GENOMIC DNA]</scope>
    <source>
        <strain evidence="7 8">DSM 23421</strain>
    </source>
</reference>
<dbReference type="PANTHER" id="PTHR13799">
    <property type="entry name" value="NGG1 INTERACTING FACTOR 3"/>
    <property type="match status" value="1"/>
</dbReference>
<evidence type="ECO:0000256" key="1">
    <source>
        <dbReference type="ARBA" id="ARBA00006964"/>
    </source>
</evidence>
<dbReference type="Gene3D" id="3.30.70.120">
    <property type="match status" value="1"/>
</dbReference>
<comment type="subunit">
    <text evidence="2">Homohexamer.</text>
</comment>
<comment type="similarity">
    <text evidence="1 5">Belongs to the GTP cyclohydrolase I type 2/NIF3 family.</text>
</comment>
<dbReference type="PIRSF" id="PIRSF037489">
    <property type="entry name" value="UCP037489_NIF3_YqfO"/>
    <property type="match status" value="1"/>
</dbReference>
<dbReference type="FunFam" id="3.40.1390.30:FF:000001">
    <property type="entry name" value="GTP cyclohydrolase 1 type 2"/>
    <property type="match status" value="1"/>
</dbReference>
<feature type="binding site" evidence="6">
    <location>
        <position position="337"/>
    </location>
    <ligand>
        <name>a divalent metal cation</name>
        <dbReference type="ChEBI" id="CHEBI:60240"/>
        <label>1</label>
    </ligand>
</feature>
<feature type="binding site" evidence="6">
    <location>
        <position position="109"/>
    </location>
    <ligand>
        <name>a divalent metal cation</name>
        <dbReference type="ChEBI" id="CHEBI:60240"/>
        <label>1</label>
    </ligand>
</feature>
<dbReference type="GO" id="GO:0046872">
    <property type="term" value="F:metal ion binding"/>
    <property type="evidence" value="ECO:0007669"/>
    <property type="project" value="UniProtKB-UniRule"/>
</dbReference>
<evidence type="ECO:0000313" key="8">
    <source>
        <dbReference type="Proteomes" id="UP000199109"/>
    </source>
</evidence>
<dbReference type="InterPro" id="IPR002678">
    <property type="entry name" value="DUF34/NIF3"/>
</dbReference>
<feature type="binding site" evidence="6">
    <location>
        <position position="333"/>
    </location>
    <ligand>
        <name>a divalent metal cation</name>
        <dbReference type="ChEBI" id="CHEBI:60240"/>
        <label>1</label>
    </ligand>
</feature>
<dbReference type="InterPro" id="IPR015867">
    <property type="entry name" value="N-reg_PII/ATP_PRibTrfase_C"/>
</dbReference>
<sequence>MSYIAKMKIKQVTDILEELAPLVHAEDFDNVGLLVGDVEAEVKGILVTLDTMENVVDEAIATDCNLIVSFHPIIFGGLKKLTGRTYVERVVIKAIQNGIAIYSMHTALDNVQEGVNGKICEILGIAHPKILIPKKGTIEKLVTYVPLKDAEALRTSLFEAGAGNIGKYSDCSFSTQGTGSFKAGEQAHPVKGEIGEIHYEEETQIHVIYSKSHRSRILKALFENHPYEEVAYELFVLENTDQNIGMGMVGELPEPVDETEFLERVKQKMNVSVIRHSRLLEHKVNRIAILGGSGAFAIEAAKGSGAQIFITSDIKYHEFYKAEDKIVIADIGHYETEQFTKTLLVDYLTKKIPNFAIRLAESKTNPIKYL</sequence>
<dbReference type="STRING" id="641691.SAMN05421636_108157"/>
<evidence type="ECO:0000313" key="7">
    <source>
        <dbReference type="EMBL" id="SDE87863.1"/>
    </source>
</evidence>
<dbReference type="PANTHER" id="PTHR13799:SF14">
    <property type="entry name" value="GTP CYCLOHYDROLASE 1 TYPE 2 HOMOLOG"/>
    <property type="match status" value="1"/>
</dbReference>
<dbReference type="Pfam" id="PF01784">
    <property type="entry name" value="DUF34_NIF3"/>
    <property type="match status" value="1"/>
</dbReference>
<dbReference type="Proteomes" id="UP000199109">
    <property type="component" value="Unassembled WGS sequence"/>
</dbReference>
<evidence type="ECO:0000256" key="2">
    <source>
        <dbReference type="ARBA" id="ARBA00011643"/>
    </source>
</evidence>
<keyword evidence="4 5" id="KW-0479">Metal-binding</keyword>
<evidence type="ECO:0000256" key="5">
    <source>
        <dbReference type="PIRNR" id="PIRNR037489"/>
    </source>
</evidence>
<evidence type="ECO:0000256" key="6">
    <source>
        <dbReference type="PIRSR" id="PIRSR602678-1"/>
    </source>
</evidence>
<dbReference type="AlphaFoldDB" id="A0A1G7GIF8"/>
<dbReference type="InterPro" id="IPR017221">
    <property type="entry name" value="DUF34/NIF3_bac"/>
</dbReference>
<dbReference type="EMBL" id="FNAO01000008">
    <property type="protein sequence ID" value="SDE87863.1"/>
    <property type="molecule type" value="Genomic_DNA"/>
</dbReference>
<keyword evidence="8" id="KW-1185">Reference proteome</keyword>
<dbReference type="NCBIfam" id="TIGR00486">
    <property type="entry name" value="YbgI_SA1388"/>
    <property type="match status" value="1"/>
</dbReference>